<keyword evidence="13" id="KW-1185">Reference proteome</keyword>
<dbReference type="PANTHER" id="PTHR10890">
    <property type="entry name" value="CYSTEINYL-TRNA SYNTHETASE"/>
    <property type="match status" value="1"/>
</dbReference>
<feature type="binding site" evidence="10">
    <location>
        <begin position="43"/>
        <end position="46"/>
    </location>
    <ligand>
        <name>L-cysteinyl-5'-AMP</name>
        <dbReference type="ChEBI" id="CHEBI:144924"/>
    </ligand>
</feature>
<feature type="binding site" evidence="10">
    <location>
        <position position="58"/>
    </location>
    <ligand>
        <name>L-cysteinyl-5'-AMP</name>
        <dbReference type="ChEBI" id="CHEBI:144924"/>
    </ligand>
</feature>
<evidence type="ECO:0000256" key="5">
    <source>
        <dbReference type="ARBA" id="ARBA00022723"/>
    </source>
</evidence>
<name>A0A931AIF3_9ACTN</name>
<dbReference type="InterPro" id="IPR017812">
    <property type="entry name" value="Mycothiol_ligase_MshC"/>
</dbReference>
<dbReference type="FunFam" id="3.40.50.620:FF:000134">
    <property type="entry name" value="L-cysteine:1D-myo-inositol 2-amino-2-deoxy-alpha-D-glucopyranoside ligase"/>
    <property type="match status" value="1"/>
</dbReference>
<dbReference type="InterPro" id="IPR032678">
    <property type="entry name" value="tRNA-synt_1_cat_dom"/>
</dbReference>
<dbReference type="Gene3D" id="3.40.50.620">
    <property type="entry name" value="HUPs"/>
    <property type="match status" value="1"/>
</dbReference>
<accession>A0A931AIF3</accession>
<evidence type="ECO:0000313" key="12">
    <source>
        <dbReference type="EMBL" id="MBF8192523.1"/>
    </source>
</evidence>
<feature type="binding site" evidence="10">
    <location>
        <position position="252"/>
    </location>
    <ligand>
        <name>Zn(2+)</name>
        <dbReference type="ChEBI" id="CHEBI:29105"/>
    </ligand>
</feature>
<dbReference type="Gene3D" id="1.20.120.640">
    <property type="entry name" value="Anticodon-binding domain of a subclass of class I aminoacyl-tRNA synthetases"/>
    <property type="match status" value="1"/>
</dbReference>
<feature type="domain" description="tRNA synthetases class I catalytic" evidence="11">
    <location>
        <begin position="38"/>
        <end position="331"/>
    </location>
</feature>
<dbReference type="HAMAP" id="MF_01697">
    <property type="entry name" value="MshC"/>
    <property type="match status" value="1"/>
</dbReference>
<feature type="binding site" evidence="10">
    <location>
        <position position="279"/>
    </location>
    <ligand>
        <name>L-cysteinyl-5'-AMP</name>
        <dbReference type="ChEBI" id="CHEBI:144924"/>
    </ligand>
</feature>
<feature type="short sequence motif" description="'KMSKS' region" evidence="10">
    <location>
        <begin position="285"/>
        <end position="289"/>
    </location>
</feature>
<evidence type="ECO:0000256" key="2">
    <source>
        <dbReference type="ARBA" id="ARBA00007723"/>
    </source>
</evidence>
<feature type="binding site" evidence="10">
    <location>
        <begin position="81"/>
        <end position="83"/>
    </location>
    <ligand>
        <name>L-cysteinyl-5'-AMP</name>
        <dbReference type="ChEBI" id="CHEBI:144924"/>
    </ligand>
</feature>
<dbReference type="Proteomes" id="UP000605361">
    <property type="component" value="Unassembled WGS sequence"/>
</dbReference>
<gene>
    <name evidence="10" type="primary">mshC</name>
    <name evidence="12" type="ORF">ITP53_43960</name>
</gene>
<organism evidence="12 13">
    <name type="scientific">Nonomuraea cypriaca</name>
    <dbReference type="NCBI Taxonomy" id="1187855"/>
    <lineage>
        <taxon>Bacteria</taxon>
        <taxon>Bacillati</taxon>
        <taxon>Actinomycetota</taxon>
        <taxon>Actinomycetes</taxon>
        <taxon>Streptosporangiales</taxon>
        <taxon>Streptosporangiaceae</taxon>
        <taxon>Nonomuraea</taxon>
    </lineage>
</organism>
<feature type="binding site" evidence="10">
    <location>
        <begin position="245"/>
        <end position="247"/>
    </location>
    <ligand>
        <name>L-cysteinyl-5'-AMP</name>
        <dbReference type="ChEBI" id="CHEBI:144924"/>
    </ligand>
</feature>
<dbReference type="InterPro" id="IPR014729">
    <property type="entry name" value="Rossmann-like_a/b/a_fold"/>
</dbReference>
<feature type="short sequence motif" description="'HIGH' region" evidence="10">
    <location>
        <begin position="45"/>
        <end position="55"/>
    </location>
</feature>
<comment type="catalytic activity">
    <reaction evidence="9 10">
        <text>1D-myo-inositol 2-amino-2-deoxy-alpha-D-glucopyranoside + L-cysteine + ATP = 1D-myo-inositol 2-(L-cysteinylamino)-2-deoxy-alpha-D-glucopyranoside + AMP + diphosphate + H(+)</text>
        <dbReference type="Rhea" id="RHEA:26176"/>
        <dbReference type="ChEBI" id="CHEBI:15378"/>
        <dbReference type="ChEBI" id="CHEBI:30616"/>
        <dbReference type="ChEBI" id="CHEBI:33019"/>
        <dbReference type="ChEBI" id="CHEBI:35235"/>
        <dbReference type="ChEBI" id="CHEBI:58886"/>
        <dbReference type="ChEBI" id="CHEBI:58887"/>
        <dbReference type="ChEBI" id="CHEBI:456215"/>
        <dbReference type="EC" id="6.3.1.13"/>
    </reaction>
</comment>
<feature type="binding site" evidence="10">
    <location>
        <position position="227"/>
    </location>
    <ligand>
        <name>Zn(2+)</name>
        <dbReference type="ChEBI" id="CHEBI:29105"/>
    </ligand>
</feature>
<feature type="short sequence motif" description="'ERGGDP' region" evidence="10">
    <location>
        <begin position="183"/>
        <end position="188"/>
    </location>
</feature>
<keyword evidence="7 10" id="KW-0862">Zinc</keyword>
<dbReference type="PRINTS" id="PR00983">
    <property type="entry name" value="TRNASYNTHCYS"/>
</dbReference>
<evidence type="ECO:0000256" key="1">
    <source>
        <dbReference type="ARBA" id="ARBA00003679"/>
    </source>
</evidence>
<evidence type="ECO:0000256" key="3">
    <source>
        <dbReference type="ARBA" id="ARBA00011245"/>
    </source>
</evidence>
<comment type="caution">
    <text evidence="12">The sequence shown here is derived from an EMBL/GenBank/DDBJ whole genome shotgun (WGS) entry which is preliminary data.</text>
</comment>
<dbReference type="SUPFAM" id="SSF52374">
    <property type="entry name" value="Nucleotidylyl transferase"/>
    <property type="match status" value="1"/>
</dbReference>
<dbReference type="AlphaFoldDB" id="A0A931AIF3"/>
<sequence length="407" mass="44176">MRSWSAPNVPRLPGESIPLRLYDTSAGQVRQTDPGPTARMYVCGITPYDATHLGHANTYQAFDLIGRMWRDAGHEVHYTQNATDVDDPLLERAAQTGVDWQDLAEREIELFRGDMEALRILPPREYVGVTEIVGQVADLISKLAAKGVTYVLDGDVYFSVADAPKFGQVSGYDEQEMLALFAERGGDPERPGKRHPLDWLLWRAERQGEPAWESRLGRGRPGWHIECTAISLGNLGPGFDVAGGGSDLIFPHHECGASEGHAATGEWPFAKFYTHAGMVGLDGEKMSKSKGNLVFVSKLRLAHGPMAVRLVLLAHHYRADWDYVPGLIADAERRLALWRSATALASGPSADELLATVRARLADDLDSPGALAAVDAWAEDALARGGPDTGAPALVRDLADALLGVTL</sequence>
<evidence type="ECO:0000256" key="9">
    <source>
        <dbReference type="ARBA" id="ARBA00048350"/>
    </source>
</evidence>
<evidence type="ECO:0000313" key="13">
    <source>
        <dbReference type="Proteomes" id="UP000605361"/>
    </source>
</evidence>
<dbReference type="EC" id="6.3.1.13" evidence="10"/>
<dbReference type="PANTHER" id="PTHR10890:SF3">
    <property type="entry name" value="CYSTEINE--TRNA LIGASE, CYTOPLASMIC"/>
    <property type="match status" value="1"/>
</dbReference>
<proteinExistence type="inferred from homology"/>
<dbReference type="GO" id="GO:0004817">
    <property type="term" value="F:cysteine-tRNA ligase activity"/>
    <property type="evidence" value="ECO:0007669"/>
    <property type="project" value="TreeGrafter"/>
</dbReference>
<feature type="binding site" evidence="10">
    <location>
        <position position="43"/>
    </location>
    <ligand>
        <name>Zn(2+)</name>
        <dbReference type="ChEBI" id="CHEBI:29105"/>
    </ligand>
</feature>
<dbReference type="GO" id="GO:0005829">
    <property type="term" value="C:cytosol"/>
    <property type="evidence" value="ECO:0007669"/>
    <property type="project" value="TreeGrafter"/>
</dbReference>
<dbReference type="Pfam" id="PF01406">
    <property type="entry name" value="tRNA-synt_1e"/>
    <property type="match status" value="1"/>
</dbReference>
<dbReference type="NCBIfam" id="TIGR03447">
    <property type="entry name" value="mycothiol_MshC"/>
    <property type="match status" value="1"/>
</dbReference>
<dbReference type="InterPro" id="IPR024909">
    <property type="entry name" value="Cys-tRNA/MSH_ligase"/>
</dbReference>
<dbReference type="EMBL" id="JADOGI010000215">
    <property type="protein sequence ID" value="MBF8192523.1"/>
    <property type="molecule type" value="Genomic_DNA"/>
</dbReference>
<keyword evidence="5 10" id="KW-0479">Metal-binding</keyword>
<dbReference type="GO" id="GO:0008270">
    <property type="term" value="F:zinc ion binding"/>
    <property type="evidence" value="ECO:0007669"/>
    <property type="project" value="UniProtKB-UniRule"/>
</dbReference>
<comment type="cofactor">
    <cofactor evidence="10">
        <name>Zn(2+)</name>
        <dbReference type="ChEBI" id="CHEBI:29105"/>
    </cofactor>
    <text evidence="10">Binds 1 zinc ion per subunit.</text>
</comment>
<dbReference type="RefSeq" id="WP_195901414.1">
    <property type="nucleotide sequence ID" value="NZ_JADOGI010000215.1"/>
</dbReference>
<dbReference type="GO" id="GO:0010125">
    <property type="term" value="P:mycothiol biosynthetic process"/>
    <property type="evidence" value="ECO:0007669"/>
    <property type="project" value="UniProtKB-UniRule"/>
</dbReference>
<reference evidence="12" key="1">
    <citation type="submission" date="2020-11" db="EMBL/GenBank/DDBJ databases">
        <title>Whole-genome analyses of Nonomuraea sp. K274.</title>
        <authorList>
            <person name="Veyisoglu A."/>
        </authorList>
    </citation>
    <scope>NUCLEOTIDE SEQUENCE</scope>
    <source>
        <strain evidence="12">K274</strain>
    </source>
</reference>
<evidence type="ECO:0000259" key="11">
    <source>
        <dbReference type="Pfam" id="PF01406"/>
    </source>
</evidence>
<feature type="binding site" evidence="10">
    <location>
        <position position="223"/>
    </location>
    <ligand>
        <name>L-cysteinyl-5'-AMP</name>
        <dbReference type="ChEBI" id="CHEBI:144924"/>
    </ligand>
</feature>
<keyword evidence="8 10" id="KW-0067">ATP-binding</keyword>
<evidence type="ECO:0000256" key="7">
    <source>
        <dbReference type="ARBA" id="ARBA00022833"/>
    </source>
</evidence>
<dbReference type="GO" id="GO:0006423">
    <property type="term" value="P:cysteinyl-tRNA aminoacylation"/>
    <property type="evidence" value="ECO:0007669"/>
    <property type="project" value="TreeGrafter"/>
</dbReference>
<keyword evidence="6 10" id="KW-0547">Nucleotide-binding</keyword>
<evidence type="ECO:0000256" key="8">
    <source>
        <dbReference type="ARBA" id="ARBA00022840"/>
    </source>
</evidence>
<dbReference type="GO" id="GO:0005524">
    <property type="term" value="F:ATP binding"/>
    <property type="evidence" value="ECO:0007669"/>
    <property type="project" value="UniProtKB-KW"/>
</dbReference>
<evidence type="ECO:0000256" key="6">
    <source>
        <dbReference type="ARBA" id="ARBA00022741"/>
    </source>
</evidence>
<evidence type="ECO:0000256" key="4">
    <source>
        <dbReference type="ARBA" id="ARBA00022598"/>
    </source>
</evidence>
<comment type="subunit">
    <text evidence="3 10">Monomer.</text>
</comment>
<protein>
    <recommendedName>
        <fullName evidence="10">L-cysteine:1D-myo-inositol 2-amino-2-deoxy-alpha-D-glucopyranoside ligase</fullName>
        <shortName evidence="10">L-Cys:GlcN-Ins ligase</shortName>
        <ecNumber evidence="10">6.3.1.13</ecNumber>
    </recommendedName>
    <alternativeName>
        <fullName evidence="10">Mycothiol ligase</fullName>
        <shortName evidence="10">MSH ligase</shortName>
    </alternativeName>
</protein>
<evidence type="ECO:0000256" key="10">
    <source>
        <dbReference type="HAMAP-Rule" id="MF_01697"/>
    </source>
</evidence>
<comment type="function">
    <text evidence="1 10">Catalyzes the ATP-dependent condensation of GlcN-Ins and L-cysteine to form L-Cys-GlcN-Ins.</text>
</comment>
<dbReference type="GO" id="GO:0035446">
    <property type="term" value="F:cysteine-glucosaminylinositol ligase activity"/>
    <property type="evidence" value="ECO:0007669"/>
    <property type="project" value="UniProtKB-UniRule"/>
</dbReference>
<comment type="similarity">
    <text evidence="2 10">Belongs to the class-I aminoacyl-tRNA synthetase family. MshC subfamily.</text>
</comment>
<keyword evidence="4 10" id="KW-0436">Ligase</keyword>